<accession>A0A8J8W2K4</accession>
<protein>
    <submittedName>
        <fullName evidence="2">Uncharacterized protein</fullName>
    </submittedName>
</protein>
<name>A0A8J8W2K4_9EURO</name>
<reference evidence="2" key="1">
    <citation type="journal article" date="2020" name="Front. Microbiol.">
        <title>Gene regulatory networks of Penicillium echinulatum 2HH and Penicillium oxalicum 114-2 inferred by a computational biology approach.</title>
        <authorList>
            <person name="Lenz A.R."/>
            <person name="Galan-Vasquez E."/>
            <person name="Balbinot E."/>
            <person name="De Abreu F.P."/>
            <person name="De Oliveira N.S."/>
            <person name="Da Rosa L.O."/>
            <person name="De Avila E Silva S."/>
            <person name="Camassola M."/>
            <person name="Dillon A.J.P."/>
            <person name="Perez-Rueda E."/>
        </authorList>
    </citation>
    <scope>NUCLEOTIDE SEQUENCE</scope>
    <source>
        <strain evidence="2">S1M29</strain>
    </source>
</reference>
<evidence type="ECO:0000313" key="2">
    <source>
        <dbReference type="EMBL" id="KAF7716804.1"/>
    </source>
</evidence>
<gene>
    <name evidence="2" type="ORF">PECM_005160</name>
</gene>
<feature type="region of interest" description="Disordered" evidence="1">
    <location>
        <begin position="56"/>
        <end position="99"/>
    </location>
</feature>
<dbReference type="Proteomes" id="UP000631181">
    <property type="component" value="Unassembled WGS sequence"/>
</dbReference>
<feature type="compositionally biased region" description="Low complexity" evidence="1">
    <location>
        <begin position="88"/>
        <end position="99"/>
    </location>
</feature>
<dbReference type="OrthoDB" id="4156665at2759"/>
<keyword evidence="3" id="KW-1185">Reference proteome</keyword>
<evidence type="ECO:0000313" key="3">
    <source>
        <dbReference type="Proteomes" id="UP000631181"/>
    </source>
</evidence>
<sequence>MIASNLHINPIEPLSASRVNFKYHQLTSSRLHLLPSQQRYPYPISSIKSITTYHLPSTPPQHPLLTNTTSPKTTNMDSPNPNRPPPSQSRSSPSPSSFPSLAQTLTYLSTPLTSLVHILTGLPHPDFPSCILAFHLLTVPQLDRLAVYYHQVWPPTPETGLYPVVMRAWVGRVYGDGEGAADIGIEEKRKRFGGFIGLYEEEGVCLGVGREEEEEEEEEEDAMDLDKDEDDLMVEYHRECLRGNIDPDSELGLWIRDMLRGAFGKKRVRKEEVERKRREREAAAAEEEVLAWMAREWEDVLDEMMRESRGPFVKY</sequence>
<comment type="caution">
    <text evidence="2">The sequence shown here is derived from an EMBL/GenBank/DDBJ whole genome shotgun (WGS) entry which is preliminary data.</text>
</comment>
<organism evidence="2 3">
    <name type="scientific">Penicillium ucsense</name>
    <dbReference type="NCBI Taxonomy" id="2839758"/>
    <lineage>
        <taxon>Eukaryota</taxon>
        <taxon>Fungi</taxon>
        <taxon>Dikarya</taxon>
        <taxon>Ascomycota</taxon>
        <taxon>Pezizomycotina</taxon>
        <taxon>Eurotiomycetes</taxon>
        <taxon>Eurotiomycetidae</taxon>
        <taxon>Eurotiales</taxon>
        <taxon>Aspergillaceae</taxon>
        <taxon>Penicillium</taxon>
    </lineage>
</organism>
<dbReference type="EMBL" id="WIWV01000035">
    <property type="protein sequence ID" value="KAF7716804.1"/>
    <property type="molecule type" value="Genomic_DNA"/>
</dbReference>
<dbReference type="AlphaFoldDB" id="A0A8J8W2K4"/>
<proteinExistence type="predicted"/>
<feature type="compositionally biased region" description="Polar residues" evidence="1">
    <location>
        <begin position="64"/>
        <end position="77"/>
    </location>
</feature>
<evidence type="ECO:0000256" key="1">
    <source>
        <dbReference type="SAM" id="MobiDB-lite"/>
    </source>
</evidence>